<reference evidence="2" key="2">
    <citation type="journal article" date="2014" name="ISME J.">
        <title>Microbial stratification in low pH oxic and suboxic macroscopic growths along an acid mine drainage.</title>
        <authorList>
            <person name="Mendez-Garcia C."/>
            <person name="Mesa V."/>
            <person name="Sprenger R.R."/>
            <person name="Richter M."/>
            <person name="Diez M.S."/>
            <person name="Solano J."/>
            <person name="Bargiela R."/>
            <person name="Golyshina O.V."/>
            <person name="Manteca A."/>
            <person name="Ramos J.L."/>
            <person name="Gallego J.R."/>
            <person name="Llorente I."/>
            <person name="Martins Dos Santos V.A."/>
            <person name="Jensen O.N."/>
            <person name="Pelaez A.I."/>
            <person name="Sanchez J."/>
            <person name="Ferrer M."/>
        </authorList>
    </citation>
    <scope>NUCLEOTIDE SEQUENCE</scope>
</reference>
<gene>
    <name evidence="2" type="ORF">B2A_08473</name>
</gene>
<dbReference type="AlphaFoldDB" id="T0ZRQ7"/>
<reference evidence="2" key="1">
    <citation type="submission" date="2013-08" db="EMBL/GenBank/DDBJ databases">
        <authorList>
            <person name="Mendez C."/>
            <person name="Richter M."/>
            <person name="Ferrer M."/>
            <person name="Sanchez J."/>
        </authorList>
    </citation>
    <scope>NUCLEOTIDE SEQUENCE</scope>
</reference>
<feature type="non-terminal residue" evidence="2">
    <location>
        <position position="1"/>
    </location>
</feature>
<dbReference type="PANTHER" id="PTHR10947">
    <property type="entry name" value="PHENYLALANYL-TRNA SYNTHETASE BETA CHAIN AND LEUCINE-RICH REPEAT-CONTAINING PROTEIN 47"/>
    <property type="match status" value="1"/>
</dbReference>
<evidence type="ECO:0000313" key="2">
    <source>
        <dbReference type="EMBL" id="EQD47348.1"/>
    </source>
</evidence>
<protein>
    <submittedName>
        <fullName evidence="2">Phenylalanyl-tRNA synthetase, beta subunit</fullName>
    </submittedName>
</protein>
<keyword evidence="2" id="KW-0436">Ligase</keyword>
<dbReference type="PANTHER" id="PTHR10947:SF0">
    <property type="entry name" value="PHENYLALANINE--TRNA LIGASE BETA SUBUNIT"/>
    <property type="match status" value="1"/>
</dbReference>
<dbReference type="GO" id="GO:0006432">
    <property type="term" value="P:phenylalanyl-tRNA aminoacylation"/>
    <property type="evidence" value="ECO:0007669"/>
    <property type="project" value="InterPro"/>
</dbReference>
<evidence type="ECO:0000259" key="1">
    <source>
        <dbReference type="Pfam" id="PF17759"/>
    </source>
</evidence>
<keyword evidence="2" id="KW-0030">Aminoacyl-tRNA synthetase</keyword>
<dbReference type="EMBL" id="AUZZ01006102">
    <property type="protein sequence ID" value="EQD47348.1"/>
    <property type="molecule type" value="Genomic_DNA"/>
</dbReference>
<organism evidence="2">
    <name type="scientific">mine drainage metagenome</name>
    <dbReference type="NCBI Taxonomy" id="410659"/>
    <lineage>
        <taxon>unclassified sequences</taxon>
        <taxon>metagenomes</taxon>
        <taxon>ecological metagenomes</taxon>
    </lineage>
</organism>
<dbReference type="GO" id="GO:0004826">
    <property type="term" value="F:phenylalanine-tRNA ligase activity"/>
    <property type="evidence" value="ECO:0007669"/>
    <property type="project" value="InterPro"/>
</dbReference>
<dbReference type="InterPro" id="IPR041616">
    <property type="entry name" value="PheRS_beta_core"/>
</dbReference>
<sequence>HGFTEEVNQVLTSEDINFRSMGIDAFDKEKVIRIAYSKTENATMLRTAVLPSLMKSLSISTSEPLPQRVFEIGETFYIDSNKIFENLSLAMALEHSKATFADIKSVADSMLRHIGMKYKIKEGKNQSFIPGRCAVIEVDGEEVGVFGEIHPSVLNNFKIEEPVAALEVTLIKGIKY</sequence>
<feature type="domain" description="Phenylalanyl tRNA synthetase beta chain core" evidence="1">
    <location>
        <begin position="2"/>
        <end position="170"/>
    </location>
</feature>
<dbReference type="Gene3D" id="3.30.930.10">
    <property type="entry name" value="Bira Bifunctional Protein, Domain 2"/>
    <property type="match status" value="1"/>
</dbReference>
<dbReference type="GO" id="GO:0009328">
    <property type="term" value="C:phenylalanine-tRNA ligase complex"/>
    <property type="evidence" value="ECO:0007669"/>
    <property type="project" value="TreeGrafter"/>
</dbReference>
<dbReference type="SUPFAM" id="SSF55681">
    <property type="entry name" value="Class II aaRS and biotin synthetases"/>
    <property type="match status" value="1"/>
</dbReference>
<dbReference type="Pfam" id="PF17759">
    <property type="entry name" value="tRNA_synthFbeta"/>
    <property type="match status" value="1"/>
</dbReference>
<dbReference type="InterPro" id="IPR045060">
    <property type="entry name" value="Phe-tRNA-ligase_IIc_bsu"/>
</dbReference>
<comment type="caution">
    <text evidence="2">The sequence shown here is derived from an EMBL/GenBank/DDBJ whole genome shotgun (WGS) entry which is preliminary data.</text>
</comment>
<proteinExistence type="predicted"/>
<name>T0ZRQ7_9ZZZZ</name>
<dbReference type="InterPro" id="IPR045864">
    <property type="entry name" value="aa-tRNA-synth_II/BPL/LPL"/>
</dbReference>
<accession>T0ZRQ7</accession>